<dbReference type="Proteomes" id="UP000198704">
    <property type="component" value="Unassembled WGS sequence"/>
</dbReference>
<dbReference type="GO" id="GO:0016758">
    <property type="term" value="F:hexosyltransferase activity"/>
    <property type="evidence" value="ECO:0007669"/>
    <property type="project" value="TreeGrafter"/>
</dbReference>
<evidence type="ECO:0000313" key="5">
    <source>
        <dbReference type="Proteomes" id="UP000198704"/>
    </source>
</evidence>
<keyword evidence="1" id="KW-0328">Glycosyltransferase</keyword>
<dbReference type="STRING" id="582672.SAMN05216360_101303"/>
<dbReference type="PANTHER" id="PTHR34136">
    <property type="match status" value="1"/>
</dbReference>
<dbReference type="InterPro" id="IPR004629">
    <property type="entry name" value="WecG_TagA_CpsF"/>
</dbReference>
<reference evidence="5" key="1">
    <citation type="submission" date="2016-10" db="EMBL/GenBank/DDBJ databases">
        <authorList>
            <person name="Varghese N."/>
            <person name="Submissions S."/>
        </authorList>
    </citation>
    <scope>NUCLEOTIDE SEQUENCE [LARGE SCALE GENOMIC DNA]</scope>
    <source>
        <strain evidence="5">BL47</strain>
    </source>
</reference>
<keyword evidence="2 4" id="KW-0808">Transferase</keyword>
<dbReference type="PANTHER" id="PTHR34136:SF1">
    <property type="entry name" value="UDP-N-ACETYL-D-MANNOSAMINURONIC ACID TRANSFERASE"/>
    <property type="match status" value="1"/>
</dbReference>
<feature type="region of interest" description="Disordered" evidence="3">
    <location>
        <begin position="15"/>
        <end position="87"/>
    </location>
</feature>
<name>A0A1G9RP19_9HYPH</name>
<dbReference type="NCBIfam" id="TIGR00696">
    <property type="entry name" value="wecG_tagA_cpsF"/>
    <property type="match status" value="1"/>
</dbReference>
<keyword evidence="5" id="KW-1185">Reference proteome</keyword>
<proteinExistence type="predicted"/>
<dbReference type="AlphaFoldDB" id="A0A1G9RP19"/>
<gene>
    <name evidence="4" type="ORF">SAMN05216360_101303</name>
</gene>
<dbReference type="EMBL" id="FNHS01000001">
    <property type="protein sequence ID" value="SDM24155.1"/>
    <property type="molecule type" value="Genomic_DNA"/>
</dbReference>
<sequence length="355" mass="38513">MRDLGEIGLDLSGFRKSGHRFCEDTPRPTKDPSGRRVGLPTPVRVDPRPSASHPDTALSLRFDGRSRAEPVPASAESALKPADPHNRDVRPLRLPAALLPGAALPGASVELFGLRFQTGSAESIVAAVAARRDDGPRMVVTANVDHIVQLSDDAAFRGAYDRAAARTLDGMPLVWLARAACRRQVHRVTGHDLLACVLADPPPFARRIFLVSARQDAADALAARLRAEGLPEGAVASAVPPFGFEADADYSRALAERIRAHGTTLLVMGVGAPKSEIWIDRHRAVLGDPVVFCVGDALNVAAGYLTRAPGLMQRLGLEWIFRFLQAPRRLFRRYFIKSWRFIGIVVRGRLAERGG</sequence>
<evidence type="ECO:0000313" key="4">
    <source>
        <dbReference type="EMBL" id="SDM24155.1"/>
    </source>
</evidence>
<organism evidence="4 5">
    <name type="scientific">Methylobacterium phyllostachyos</name>
    <dbReference type="NCBI Taxonomy" id="582672"/>
    <lineage>
        <taxon>Bacteria</taxon>
        <taxon>Pseudomonadati</taxon>
        <taxon>Pseudomonadota</taxon>
        <taxon>Alphaproteobacteria</taxon>
        <taxon>Hyphomicrobiales</taxon>
        <taxon>Methylobacteriaceae</taxon>
        <taxon>Methylobacterium</taxon>
    </lineage>
</organism>
<evidence type="ECO:0000256" key="3">
    <source>
        <dbReference type="SAM" id="MobiDB-lite"/>
    </source>
</evidence>
<evidence type="ECO:0000256" key="2">
    <source>
        <dbReference type="ARBA" id="ARBA00022679"/>
    </source>
</evidence>
<dbReference type="CDD" id="cd06533">
    <property type="entry name" value="Glyco_transf_WecG_TagA"/>
    <property type="match status" value="1"/>
</dbReference>
<accession>A0A1G9RP19</accession>
<evidence type="ECO:0000256" key="1">
    <source>
        <dbReference type="ARBA" id="ARBA00022676"/>
    </source>
</evidence>
<protein>
    <submittedName>
        <fullName evidence="4">N-acetylglucosaminyldiphosphoundecaprenol N-acetyl-beta-D-mannosaminyltransferase</fullName>
    </submittedName>
</protein>
<dbReference type="Pfam" id="PF03808">
    <property type="entry name" value="Glyco_tran_WecG"/>
    <property type="match status" value="1"/>
</dbReference>
<feature type="compositionally biased region" description="Basic and acidic residues" evidence="3">
    <location>
        <begin position="20"/>
        <end position="34"/>
    </location>
</feature>